<accession>A0A4R6BM37</accession>
<keyword evidence="1" id="KW-1133">Transmembrane helix</keyword>
<gene>
    <name evidence="2" type="ORF">ERX37_01970</name>
</gene>
<feature type="transmembrane region" description="Helical" evidence="1">
    <location>
        <begin position="32"/>
        <end position="49"/>
    </location>
</feature>
<sequence>MKFQSRINPFFLMISFLLICILIFYYFISTLFLFSLTFLMTVLLIIMLLREYYRINTYLEVYRGFTRIKVDIMQIEMMNIAMYGSRPGVEISGNERQIIVFPVETELFVKTLLTINPDIYLQNQQNMDVLRCNF</sequence>
<evidence type="ECO:0000313" key="3">
    <source>
        <dbReference type="Proteomes" id="UP000295328"/>
    </source>
</evidence>
<evidence type="ECO:0000313" key="2">
    <source>
        <dbReference type="EMBL" id="TDM02879.1"/>
    </source>
</evidence>
<evidence type="ECO:0000256" key="1">
    <source>
        <dbReference type="SAM" id="Phobius"/>
    </source>
</evidence>
<evidence type="ECO:0008006" key="4">
    <source>
        <dbReference type="Google" id="ProtNLM"/>
    </source>
</evidence>
<keyword evidence="1" id="KW-0472">Membrane</keyword>
<dbReference type="AlphaFoldDB" id="A0A4R6BM37"/>
<dbReference type="Proteomes" id="UP000295328">
    <property type="component" value="Unassembled WGS sequence"/>
</dbReference>
<feature type="transmembrane region" description="Helical" evidence="1">
    <location>
        <begin position="7"/>
        <end position="26"/>
    </location>
</feature>
<reference evidence="2 3" key="1">
    <citation type="submission" date="2019-01" db="EMBL/GenBank/DDBJ databases">
        <title>Draft genome sequences of the type strains of six Macrococcus species.</title>
        <authorList>
            <person name="Mazhar S."/>
            <person name="Altermann E."/>
            <person name="Hill C."/>
            <person name="Mcauliffe O."/>
        </authorList>
    </citation>
    <scope>NUCLEOTIDE SEQUENCE [LARGE SCALE GENOMIC DNA]</scope>
    <source>
        <strain evidence="2 3">CCM4809</strain>
    </source>
</reference>
<organism evidence="2 3">
    <name type="scientific">Macrococcus hajekii</name>
    <dbReference type="NCBI Taxonomy" id="198482"/>
    <lineage>
        <taxon>Bacteria</taxon>
        <taxon>Bacillati</taxon>
        <taxon>Bacillota</taxon>
        <taxon>Bacilli</taxon>
        <taxon>Bacillales</taxon>
        <taxon>Staphylococcaceae</taxon>
        <taxon>Macrococcus</taxon>
    </lineage>
</organism>
<dbReference type="EMBL" id="SCWE01000001">
    <property type="protein sequence ID" value="TDM02879.1"/>
    <property type="molecule type" value="Genomic_DNA"/>
</dbReference>
<dbReference type="RefSeq" id="WP_165981939.1">
    <property type="nucleotide sequence ID" value="NZ_SCWE01000001.1"/>
</dbReference>
<keyword evidence="3" id="KW-1185">Reference proteome</keyword>
<protein>
    <recommendedName>
        <fullName evidence="4">PH domain-containing protein</fullName>
    </recommendedName>
</protein>
<proteinExistence type="predicted"/>
<name>A0A4R6BM37_9STAP</name>
<comment type="caution">
    <text evidence="2">The sequence shown here is derived from an EMBL/GenBank/DDBJ whole genome shotgun (WGS) entry which is preliminary data.</text>
</comment>
<keyword evidence="1" id="KW-0812">Transmembrane</keyword>